<proteinExistence type="predicted"/>
<evidence type="ECO:0008006" key="3">
    <source>
        <dbReference type="Google" id="ProtNLM"/>
    </source>
</evidence>
<keyword evidence="2" id="KW-1185">Reference proteome</keyword>
<evidence type="ECO:0000313" key="1">
    <source>
        <dbReference type="EMBL" id="CAH2090759.1"/>
    </source>
</evidence>
<gene>
    <name evidence="1" type="ORF">EEDITHA_LOCUS6685</name>
</gene>
<protein>
    <recommendedName>
        <fullName evidence="3">Secreted protein</fullName>
    </recommendedName>
</protein>
<evidence type="ECO:0000313" key="2">
    <source>
        <dbReference type="Proteomes" id="UP001153954"/>
    </source>
</evidence>
<dbReference type="Proteomes" id="UP001153954">
    <property type="component" value="Unassembled WGS sequence"/>
</dbReference>
<dbReference type="AlphaFoldDB" id="A0AAU9TZ37"/>
<comment type="caution">
    <text evidence="1">The sequence shown here is derived from an EMBL/GenBank/DDBJ whole genome shotgun (WGS) entry which is preliminary data.</text>
</comment>
<organism evidence="1 2">
    <name type="scientific">Euphydryas editha</name>
    <name type="common">Edith's checkerspot</name>
    <dbReference type="NCBI Taxonomy" id="104508"/>
    <lineage>
        <taxon>Eukaryota</taxon>
        <taxon>Metazoa</taxon>
        <taxon>Ecdysozoa</taxon>
        <taxon>Arthropoda</taxon>
        <taxon>Hexapoda</taxon>
        <taxon>Insecta</taxon>
        <taxon>Pterygota</taxon>
        <taxon>Neoptera</taxon>
        <taxon>Endopterygota</taxon>
        <taxon>Lepidoptera</taxon>
        <taxon>Glossata</taxon>
        <taxon>Ditrysia</taxon>
        <taxon>Papilionoidea</taxon>
        <taxon>Nymphalidae</taxon>
        <taxon>Nymphalinae</taxon>
        <taxon>Euphydryas</taxon>
    </lineage>
</organism>
<dbReference type="EMBL" id="CAKOGL010000010">
    <property type="protein sequence ID" value="CAH2090759.1"/>
    <property type="molecule type" value="Genomic_DNA"/>
</dbReference>
<reference evidence="1" key="1">
    <citation type="submission" date="2022-03" db="EMBL/GenBank/DDBJ databases">
        <authorList>
            <person name="Tunstrom K."/>
        </authorList>
    </citation>
    <scope>NUCLEOTIDE SEQUENCE</scope>
</reference>
<sequence length="116" mass="13264">MPGFLVEIKFCFHFARYLASSIVSPLVSFLLHDVQPSRPWAPVRPCSSDRHIKALSYDTVVFKPVCDMALYFKRSSWSLSTTSQTPRLPRMNVFRTKSGLSHTYTPPPHQPLDVHC</sequence>
<accession>A0AAU9TZ37</accession>
<name>A0AAU9TZ37_EUPED</name>